<comment type="catalytic activity">
    <reaction evidence="21">
        <text>resolvin E1 + NAD(+) = 18-oxo-resolvin E1 + NADH + H(+)</text>
        <dbReference type="Rhea" id="RHEA:49244"/>
        <dbReference type="ChEBI" id="CHEBI:15378"/>
        <dbReference type="ChEBI" id="CHEBI:57540"/>
        <dbReference type="ChEBI" id="CHEBI:57945"/>
        <dbReference type="ChEBI" id="CHEBI:91000"/>
        <dbReference type="ChEBI" id="CHEBI:91001"/>
    </reaction>
    <physiologicalReaction direction="left-to-right" evidence="21">
        <dbReference type="Rhea" id="RHEA:49245"/>
    </physiologicalReaction>
</comment>
<evidence type="ECO:0000256" key="20">
    <source>
        <dbReference type="ARBA" id="ARBA00049151"/>
    </source>
</evidence>
<evidence type="ECO:0000256" key="2">
    <source>
        <dbReference type="ARBA" id="ARBA00023002"/>
    </source>
</evidence>
<dbReference type="Gene3D" id="3.40.50.720">
    <property type="entry name" value="NAD(P)-binding Rossmann-like Domain"/>
    <property type="match status" value="1"/>
</dbReference>
<reference evidence="22 24" key="2">
    <citation type="journal article" date="2013" name="Nature">
        <title>Insights into bilaterian evolution from three spiralian genomes.</title>
        <authorList>
            <person name="Simakov O."/>
            <person name="Marletaz F."/>
            <person name="Cho S.J."/>
            <person name="Edsinger-Gonzales E."/>
            <person name="Havlak P."/>
            <person name="Hellsten U."/>
            <person name="Kuo D.H."/>
            <person name="Larsson T."/>
            <person name="Lv J."/>
            <person name="Arendt D."/>
            <person name="Savage R."/>
            <person name="Osoegawa K."/>
            <person name="de Jong P."/>
            <person name="Grimwood J."/>
            <person name="Chapman J.A."/>
            <person name="Shapiro H."/>
            <person name="Aerts A."/>
            <person name="Otillar R.P."/>
            <person name="Terry A.Y."/>
            <person name="Boore J.L."/>
            <person name="Grigoriev I.V."/>
            <person name="Lindberg D.R."/>
            <person name="Seaver E.C."/>
            <person name="Weisblat D.A."/>
            <person name="Putnam N.H."/>
            <person name="Rokhsar D.S."/>
        </authorList>
    </citation>
    <scope>NUCLEOTIDE SEQUENCE</scope>
    <source>
        <strain evidence="22 24">I ESC-2004</strain>
    </source>
</reference>
<evidence type="ECO:0000256" key="5">
    <source>
        <dbReference type="ARBA" id="ARBA00040276"/>
    </source>
</evidence>
<dbReference type="EMBL" id="AMQN01000667">
    <property type="status" value="NOT_ANNOTATED_CDS"/>
    <property type="molecule type" value="Genomic_DNA"/>
</dbReference>
<evidence type="ECO:0000256" key="13">
    <source>
        <dbReference type="ARBA" id="ARBA00048144"/>
    </source>
</evidence>
<evidence type="ECO:0000256" key="8">
    <source>
        <dbReference type="ARBA" id="ARBA00045705"/>
    </source>
</evidence>
<reference evidence="23" key="3">
    <citation type="submission" date="2015-06" db="UniProtKB">
        <authorList>
            <consortium name="EnsemblMetazoa"/>
        </authorList>
    </citation>
    <scope>IDENTIFICATION</scope>
</reference>
<comment type="catalytic activity">
    <reaction evidence="16">
        <text>lipoxin A4 + NAD(+) = 15-oxo-(5S,6R)-dihydroxy-(7E,9E,11Z,13E)-eicosatetraenoate + NADH + H(+)</text>
        <dbReference type="Rhea" id="RHEA:41572"/>
        <dbReference type="ChEBI" id="CHEBI:15378"/>
        <dbReference type="ChEBI" id="CHEBI:57540"/>
        <dbReference type="ChEBI" id="CHEBI:57945"/>
        <dbReference type="ChEBI" id="CHEBI:67026"/>
        <dbReference type="ChEBI" id="CHEBI:78311"/>
    </reaction>
    <physiologicalReaction direction="left-to-right" evidence="16">
        <dbReference type="Rhea" id="RHEA:41573"/>
    </physiologicalReaction>
</comment>
<comment type="catalytic activity">
    <reaction evidence="10">
        <text>resolvin D1 + NAD(+) = 8-oxoresolvin D1 + NADH + H(+)</text>
        <dbReference type="Rhea" id="RHEA:50124"/>
        <dbReference type="ChEBI" id="CHEBI:15378"/>
        <dbReference type="ChEBI" id="CHEBI:57540"/>
        <dbReference type="ChEBI" id="CHEBI:57945"/>
        <dbReference type="ChEBI" id="CHEBI:132079"/>
        <dbReference type="ChEBI" id="CHEBI:132080"/>
    </reaction>
    <physiologicalReaction direction="left-to-right" evidence="10">
        <dbReference type="Rhea" id="RHEA:50125"/>
    </physiologicalReaction>
</comment>
<dbReference type="PANTHER" id="PTHR44229">
    <property type="entry name" value="15-HYDROXYPROSTAGLANDIN DEHYDROGENASE [NAD(+)]"/>
    <property type="match status" value="1"/>
</dbReference>
<reference evidence="24" key="1">
    <citation type="submission" date="2012-12" db="EMBL/GenBank/DDBJ databases">
        <authorList>
            <person name="Hellsten U."/>
            <person name="Grimwood J."/>
            <person name="Chapman J.A."/>
            <person name="Shapiro H."/>
            <person name="Aerts A."/>
            <person name="Otillar R.P."/>
            <person name="Terry A.Y."/>
            <person name="Boore J.L."/>
            <person name="Simakov O."/>
            <person name="Marletaz F."/>
            <person name="Cho S.-J."/>
            <person name="Edsinger-Gonzales E."/>
            <person name="Havlak P."/>
            <person name="Kuo D.-H."/>
            <person name="Larsson T."/>
            <person name="Lv J."/>
            <person name="Arendt D."/>
            <person name="Savage R."/>
            <person name="Osoegawa K."/>
            <person name="de Jong P."/>
            <person name="Lindberg D.R."/>
            <person name="Seaver E.C."/>
            <person name="Weisblat D.A."/>
            <person name="Putnam N.H."/>
            <person name="Grigoriev I.V."/>
            <person name="Rokhsar D.S."/>
        </authorList>
    </citation>
    <scope>NUCLEOTIDE SEQUENCE</scope>
    <source>
        <strain evidence="24">I ESC-2004</strain>
    </source>
</reference>
<dbReference type="PRINTS" id="PR01167">
    <property type="entry name" value="INSADHFAMILY"/>
</dbReference>
<dbReference type="PROSITE" id="PS00061">
    <property type="entry name" value="ADH_SHORT"/>
    <property type="match status" value="1"/>
</dbReference>
<dbReference type="GO" id="GO:0047034">
    <property type="term" value="F:15-hydroxyicosatetraenoate dehydrogenase activity"/>
    <property type="evidence" value="ECO:0007669"/>
    <property type="project" value="UniProtKB-EC"/>
</dbReference>
<dbReference type="GO" id="GO:0016404">
    <property type="term" value="F:15-hydroxyprostaglandin dehydrogenase (NAD+) activity"/>
    <property type="evidence" value="ECO:0007669"/>
    <property type="project" value="UniProtKB-EC"/>
</dbReference>
<comment type="catalytic activity">
    <reaction evidence="11">
        <text>14-hydroxy-(4Z,7Z,10Z,12E,16Z,19Z)-docosahexaenoate + NAD(+) = 14-oxo-(4Z,7Z,10Z,12E,16Z,19Z)-docosahexaenoate + NADH + H(+)</text>
        <dbReference type="Rhea" id="RHEA:48952"/>
        <dbReference type="ChEBI" id="CHEBI:15378"/>
        <dbReference type="ChEBI" id="CHEBI:57540"/>
        <dbReference type="ChEBI" id="CHEBI:57945"/>
        <dbReference type="ChEBI" id="CHEBI:90866"/>
        <dbReference type="ChEBI" id="CHEBI:90867"/>
    </reaction>
    <physiologicalReaction direction="left-to-right" evidence="11">
        <dbReference type="Rhea" id="RHEA:48953"/>
    </physiologicalReaction>
</comment>
<proteinExistence type="inferred from homology"/>
<comment type="catalytic activity">
    <reaction evidence="9">
        <text>prostaglandin E1 + NAD(+) = 15-oxoprostaglandin E1 + NADH + H(+)</text>
        <dbReference type="Rhea" id="RHEA:16477"/>
        <dbReference type="ChEBI" id="CHEBI:15378"/>
        <dbReference type="ChEBI" id="CHEBI:57397"/>
        <dbReference type="ChEBI" id="CHEBI:57401"/>
        <dbReference type="ChEBI" id="CHEBI:57540"/>
        <dbReference type="ChEBI" id="CHEBI:57945"/>
    </reaction>
    <physiologicalReaction direction="left-to-right" evidence="9">
        <dbReference type="Rhea" id="RHEA:16478"/>
    </physiologicalReaction>
</comment>
<evidence type="ECO:0000256" key="3">
    <source>
        <dbReference type="ARBA" id="ARBA00038968"/>
    </source>
</evidence>
<evidence type="ECO:0000256" key="16">
    <source>
        <dbReference type="ARBA" id="ARBA00048535"/>
    </source>
</evidence>
<evidence type="ECO:0000256" key="6">
    <source>
        <dbReference type="ARBA" id="ARBA00041812"/>
    </source>
</evidence>
<dbReference type="InterPro" id="IPR020904">
    <property type="entry name" value="Sc_DH/Rdtase_CS"/>
</dbReference>
<dbReference type="HOGENOM" id="CLU_010194_2_16_1"/>
<comment type="catalytic activity">
    <reaction evidence="14">
        <text>resolvin D1 + NAD(+) = 17-oxoresolvin D1 + NADH + H(+)</text>
        <dbReference type="Rhea" id="RHEA:50128"/>
        <dbReference type="ChEBI" id="CHEBI:15378"/>
        <dbReference type="ChEBI" id="CHEBI:57540"/>
        <dbReference type="ChEBI" id="CHEBI:57945"/>
        <dbReference type="ChEBI" id="CHEBI:132079"/>
        <dbReference type="ChEBI" id="CHEBI:132081"/>
    </reaction>
    <physiologicalReaction direction="left-to-right" evidence="14">
        <dbReference type="Rhea" id="RHEA:50129"/>
    </physiologicalReaction>
</comment>
<gene>
    <name evidence="22" type="ORF">CAPTEDRAFT_224599</name>
</gene>
<dbReference type="OMA" id="TDVARCM"/>
<dbReference type="GO" id="GO:0005737">
    <property type="term" value="C:cytoplasm"/>
    <property type="evidence" value="ECO:0007669"/>
    <property type="project" value="TreeGrafter"/>
</dbReference>
<evidence type="ECO:0000313" key="24">
    <source>
        <dbReference type="Proteomes" id="UP000014760"/>
    </source>
</evidence>
<name>R7VIE8_CAPTE</name>
<evidence type="ECO:0000256" key="17">
    <source>
        <dbReference type="ARBA" id="ARBA00048611"/>
    </source>
</evidence>
<evidence type="ECO:0000256" key="19">
    <source>
        <dbReference type="ARBA" id="ARBA00048921"/>
    </source>
</evidence>
<comment type="similarity">
    <text evidence="1">Belongs to the short-chain dehydrogenases/reductases (SDR) family.</text>
</comment>
<evidence type="ECO:0000256" key="21">
    <source>
        <dbReference type="ARBA" id="ARBA00049188"/>
    </source>
</evidence>
<comment type="catalytic activity">
    <reaction evidence="19">
        <text>resolvin D2 + NAD(+) = 16-oxoresolvin D2 + NADH + H(+)</text>
        <dbReference type="Rhea" id="RHEA:53588"/>
        <dbReference type="ChEBI" id="CHEBI:15378"/>
        <dbReference type="ChEBI" id="CHEBI:57540"/>
        <dbReference type="ChEBI" id="CHEBI:57945"/>
        <dbReference type="ChEBI" id="CHEBI:133367"/>
        <dbReference type="ChEBI" id="CHEBI:137498"/>
    </reaction>
    <physiologicalReaction direction="left-to-right" evidence="19">
        <dbReference type="Rhea" id="RHEA:53589"/>
    </physiologicalReaction>
</comment>
<evidence type="ECO:0000256" key="14">
    <source>
        <dbReference type="ARBA" id="ARBA00048170"/>
    </source>
</evidence>
<comment type="catalytic activity">
    <reaction evidence="12">
        <text>15-oxo-(5S,6R)-dihydroxy-(7E,9E,11Z)-eicosatrienoate + NADH + H(+) = (5S,6R,15S)-trihydroxy-(7E,9E,11Z)-eicosatrienoate + NAD(+)</text>
        <dbReference type="Rhea" id="RHEA:41596"/>
        <dbReference type="ChEBI" id="CHEBI:15378"/>
        <dbReference type="ChEBI" id="CHEBI:57540"/>
        <dbReference type="ChEBI" id="CHEBI:57945"/>
        <dbReference type="ChEBI" id="CHEBI:78325"/>
        <dbReference type="ChEBI" id="CHEBI:78329"/>
    </reaction>
    <physiologicalReaction direction="left-to-right" evidence="12">
        <dbReference type="Rhea" id="RHEA:41597"/>
    </physiologicalReaction>
</comment>
<dbReference type="InterPro" id="IPR036291">
    <property type="entry name" value="NAD(P)-bd_dom_sf"/>
</dbReference>
<evidence type="ECO:0000256" key="10">
    <source>
        <dbReference type="ARBA" id="ARBA00047672"/>
    </source>
</evidence>
<dbReference type="EC" id="1.1.1.232" evidence="4"/>
<comment type="catalytic activity">
    <reaction evidence="17">
        <text>prostaglandin A1 + NAD(+) = 15-oxo-prostaglandin A1 + NADH + H(+)</text>
        <dbReference type="Rhea" id="RHEA:41263"/>
        <dbReference type="ChEBI" id="CHEBI:15378"/>
        <dbReference type="ChEBI" id="CHEBI:57398"/>
        <dbReference type="ChEBI" id="CHEBI:57540"/>
        <dbReference type="ChEBI" id="CHEBI:57945"/>
        <dbReference type="ChEBI" id="CHEBI:85072"/>
    </reaction>
    <physiologicalReaction direction="left-to-right" evidence="17">
        <dbReference type="Rhea" id="RHEA:41264"/>
    </physiologicalReaction>
</comment>
<dbReference type="STRING" id="283909.R7VIE8"/>
<dbReference type="EMBL" id="KB293808">
    <property type="protein sequence ID" value="ELU15490.1"/>
    <property type="molecule type" value="Genomic_DNA"/>
</dbReference>
<evidence type="ECO:0000313" key="22">
    <source>
        <dbReference type="EMBL" id="ELU15490.1"/>
    </source>
</evidence>
<evidence type="ECO:0000256" key="1">
    <source>
        <dbReference type="ARBA" id="ARBA00006484"/>
    </source>
</evidence>
<evidence type="ECO:0000256" key="4">
    <source>
        <dbReference type="ARBA" id="ARBA00039060"/>
    </source>
</evidence>
<evidence type="ECO:0000256" key="18">
    <source>
        <dbReference type="ARBA" id="ARBA00048739"/>
    </source>
</evidence>
<sequence>MKIQATLAIVIGGCQGIGQQIAARLLEKGAKVCIADIQDGGAVLTEFHQQFTSSRVDFHPCNVSKDSEIDDVFAHVREIWGRFPSIVISTAGIIDEHDWQKCVDINLGGSIRVVNAARRFLGRDSGGGGGVVVLTSSISGIQPDFWGPVYSATKHAVVGLVRSWAILQQKPNFEQHGIRFNVVCPGAVETPFLEQTDRALHREWHRNRLHSIQLFSPNEVAEAFIRLVEDDELNGEAIRLTRDLGVHLVQFPDTVYA</sequence>
<comment type="function">
    <text evidence="8">Catalyzes the NAD-dependent dehydrogenation (oxidation) of a broad array of hydroxylated polyunsaturated fatty acids (mainly eicosanoids and docosanoids, including prostaglandins, lipoxins and resolvins), yielding their corresponding keto (oxo) metabolites. Decreases the levels of the pro-proliferative prostaglandins such as prostaglandin E2 (whose activity is increased in cancer because of an increase in the expression of cyclooxygenase 2) and generates oxo-fatty acid products that can profoundly influence cell function by abrogating pro-inflammatory cytokine expression. Converts resolvins E1, D1 and D2 to their oxo products, which represents a mode of resolvin inactivation. Resolvin E1 plays important roles during the resolution phase of acute inflammation, while resolvins D1 and D2 have a unique role in obesity-induced adipose inflammation.</text>
</comment>
<evidence type="ECO:0000256" key="9">
    <source>
        <dbReference type="ARBA" id="ARBA00047325"/>
    </source>
</evidence>
<keyword evidence="2" id="KW-0560">Oxidoreductase</keyword>
<dbReference type="InterPro" id="IPR002347">
    <property type="entry name" value="SDR_fam"/>
</dbReference>
<comment type="catalytic activity">
    <reaction evidence="18">
        <text>prostaglandin E2 + NAD(+) = 15-oxoprostaglandin E2 + NADH + H(+)</text>
        <dbReference type="Rhea" id="RHEA:11876"/>
        <dbReference type="ChEBI" id="CHEBI:15378"/>
        <dbReference type="ChEBI" id="CHEBI:57400"/>
        <dbReference type="ChEBI" id="CHEBI:57540"/>
        <dbReference type="ChEBI" id="CHEBI:57945"/>
        <dbReference type="ChEBI" id="CHEBI:606564"/>
        <dbReference type="EC" id="1.1.1.141"/>
    </reaction>
    <physiologicalReaction direction="left-to-right" evidence="18">
        <dbReference type="Rhea" id="RHEA:11877"/>
    </physiologicalReaction>
</comment>
<dbReference type="Pfam" id="PF00106">
    <property type="entry name" value="adh_short"/>
    <property type="match status" value="1"/>
</dbReference>
<evidence type="ECO:0000256" key="15">
    <source>
        <dbReference type="ARBA" id="ARBA00048393"/>
    </source>
</evidence>
<evidence type="ECO:0000256" key="11">
    <source>
        <dbReference type="ARBA" id="ARBA00048008"/>
    </source>
</evidence>
<dbReference type="SUPFAM" id="SSF51735">
    <property type="entry name" value="NAD(P)-binding Rossmann-fold domains"/>
    <property type="match status" value="1"/>
</dbReference>
<dbReference type="PANTHER" id="PTHR44229:SF4">
    <property type="entry name" value="15-HYDROXYPROSTAGLANDIN DEHYDROGENASE [NAD(+)]"/>
    <property type="match status" value="1"/>
</dbReference>
<accession>R7VIE8</accession>
<evidence type="ECO:0000256" key="12">
    <source>
        <dbReference type="ARBA" id="ARBA00048140"/>
    </source>
</evidence>
<dbReference type="Proteomes" id="UP000014760">
    <property type="component" value="Unassembled WGS sequence"/>
</dbReference>
<dbReference type="AlphaFoldDB" id="R7VIE8"/>
<comment type="catalytic activity">
    <reaction evidence="15">
        <text>resolvin D2 + NAD(+) = 7-oxoresolvin D2 + NADH + H(+)</text>
        <dbReference type="Rhea" id="RHEA:53584"/>
        <dbReference type="ChEBI" id="CHEBI:15378"/>
        <dbReference type="ChEBI" id="CHEBI:57540"/>
        <dbReference type="ChEBI" id="CHEBI:57945"/>
        <dbReference type="ChEBI" id="CHEBI:133367"/>
        <dbReference type="ChEBI" id="CHEBI:137497"/>
    </reaction>
    <physiologicalReaction direction="left-to-right" evidence="15">
        <dbReference type="Rhea" id="RHEA:53585"/>
    </physiologicalReaction>
</comment>
<comment type="catalytic activity">
    <reaction evidence="20">
        <text>(15S)-hydroxy-(5Z,8Z,11Z,13E)-eicosatetraenoate + NAD(+) = 15-oxo-(5Z,8Z,11Z,13E)-eicosatetraenoate + NADH + H(+)</text>
        <dbReference type="Rhea" id="RHEA:23260"/>
        <dbReference type="ChEBI" id="CHEBI:15378"/>
        <dbReference type="ChEBI" id="CHEBI:57409"/>
        <dbReference type="ChEBI" id="CHEBI:57410"/>
        <dbReference type="ChEBI" id="CHEBI:57540"/>
        <dbReference type="ChEBI" id="CHEBI:57945"/>
        <dbReference type="EC" id="1.1.1.232"/>
    </reaction>
    <physiologicalReaction direction="left-to-right" evidence="20">
        <dbReference type="Rhea" id="RHEA:23261"/>
    </physiologicalReaction>
</comment>
<dbReference type="OrthoDB" id="37659at2759"/>
<organism evidence="22">
    <name type="scientific">Capitella teleta</name>
    <name type="common">Polychaete worm</name>
    <dbReference type="NCBI Taxonomy" id="283909"/>
    <lineage>
        <taxon>Eukaryota</taxon>
        <taxon>Metazoa</taxon>
        <taxon>Spiralia</taxon>
        <taxon>Lophotrochozoa</taxon>
        <taxon>Annelida</taxon>
        <taxon>Polychaeta</taxon>
        <taxon>Sedentaria</taxon>
        <taxon>Scolecida</taxon>
        <taxon>Capitellidae</taxon>
        <taxon>Capitella</taxon>
    </lineage>
</organism>
<protein>
    <recommendedName>
        <fullName evidence="5">15-hydroxyprostaglandin dehydrogenase [NAD(+)]</fullName>
        <ecNumber evidence="3">1.1.1.141</ecNumber>
        <ecNumber evidence="4">1.1.1.232</ecNumber>
    </recommendedName>
    <alternativeName>
        <fullName evidence="7">Eicosanoid/docosanoid dehydrogenase [NAD(+)]</fullName>
    </alternativeName>
    <alternativeName>
        <fullName evidence="6">Prostaglandin dehydrogenase 1</fullName>
    </alternativeName>
</protein>
<keyword evidence="24" id="KW-1185">Reference proteome</keyword>
<dbReference type="EC" id="1.1.1.141" evidence="3"/>
<evidence type="ECO:0000256" key="7">
    <source>
        <dbReference type="ARBA" id="ARBA00042026"/>
    </source>
</evidence>
<evidence type="ECO:0000313" key="23">
    <source>
        <dbReference type="EnsemblMetazoa" id="CapteP224599"/>
    </source>
</evidence>
<dbReference type="EnsemblMetazoa" id="CapteT224599">
    <property type="protein sequence ID" value="CapteP224599"/>
    <property type="gene ID" value="CapteG224599"/>
</dbReference>
<comment type="catalytic activity">
    <reaction evidence="13">
        <text>(11R)-hydroxy-(5Z,8Z,12E,14Z)-eicosatetraenoate + NAD(+) = 11-oxo-(5Z,8Z,12E,14Z)-eicosatetraenoate + NADH + H(+)</text>
        <dbReference type="Rhea" id="RHEA:48640"/>
        <dbReference type="ChEBI" id="CHEBI:15378"/>
        <dbReference type="ChEBI" id="CHEBI:57540"/>
        <dbReference type="ChEBI" id="CHEBI:57945"/>
        <dbReference type="ChEBI" id="CHEBI:78836"/>
        <dbReference type="ChEBI" id="CHEBI:90697"/>
    </reaction>
    <physiologicalReaction direction="left-to-right" evidence="13">
        <dbReference type="Rhea" id="RHEA:48641"/>
    </physiologicalReaction>
</comment>